<keyword evidence="3" id="KW-1185">Reference proteome</keyword>
<name>A0A0L0FFV9_9EUKA</name>
<dbReference type="EMBL" id="KQ243496">
    <property type="protein sequence ID" value="KNC75654.1"/>
    <property type="molecule type" value="Genomic_DNA"/>
</dbReference>
<feature type="region of interest" description="Disordered" evidence="1">
    <location>
        <begin position="178"/>
        <end position="210"/>
    </location>
</feature>
<feature type="region of interest" description="Disordered" evidence="1">
    <location>
        <begin position="225"/>
        <end position="244"/>
    </location>
</feature>
<gene>
    <name evidence="2" type="ORF">SARC_11826</name>
</gene>
<proteinExistence type="predicted"/>
<feature type="non-terminal residue" evidence="2">
    <location>
        <position position="1"/>
    </location>
</feature>
<dbReference type="GeneID" id="25912330"/>
<protein>
    <submittedName>
        <fullName evidence="2">Uncharacterized protein</fullName>
    </submittedName>
</protein>
<organism evidence="2 3">
    <name type="scientific">Sphaeroforma arctica JP610</name>
    <dbReference type="NCBI Taxonomy" id="667725"/>
    <lineage>
        <taxon>Eukaryota</taxon>
        <taxon>Ichthyosporea</taxon>
        <taxon>Ichthyophonida</taxon>
        <taxon>Sphaeroforma</taxon>
    </lineage>
</organism>
<reference evidence="2 3" key="1">
    <citation type="submission" date="2011-02" db="EMBL/GenBank/DDBJ databases">
        <title>The Genome Sequence of Sphaeroforma arctica JP610.</title>
        <authorList>
            <consortium name="The Broad Institute Genome Sequencing Platform"/>
            <person name="Russ C."/>
            <person name="Cuomo C."/>
            <person name="Young S.K."/>
            <person name="Zeng Q."/>
            <person name="Gargeya S."/>
            <person name="Alvarado L."/>
            <person name="Berlin A."/>
            <person name="Chapman S.B."/>
            <person name="Chen Z."/>
            <person name="Freedman E."/>
            <person name="Gellesch M."/>
            <person name="Goldberg J."/>
            <person name="Griggs A."/>
            <person name="Gujja S."/>
            <person name="Heilman E."/>
            <person name="Heiman D."/>
            <person name="Howarth C."/>
            <person name="Mehta T."/>
            <person name="Neiman D."/>
            <person name="Pearson M."/>
            <person name="Roberts A."/>
            <person name="Saif S."/>
            <person name="Shea T."/>
            <person name="Shenoy N."/>
            <person name="Sisk P."/>
            <person name="Stolte C."/>
            <person name="Sykes S."/>
            <person name="White J."/>
            <person name="Yandava C."/>
            <person name="Burger G."/>
            <person name="Gray M.W."/>
            <person name="Holland P.W.H."/>
            <person name="King N."/>
            <person name="Lang F.B.F."/>
            <person name="Roger A.J."/>
            <person name="Ruiz-Trillo I."/>
            <person name="Haas B."/>
            <person name="Nusbaum C."/>
            <person name="Birren B."/>
        </authorList>
    </citation>
    <scope>NUCLEOTIDE SEQUENCE [LARGE SCALE GENOMIC DNA]</scope>
    <source>
        <strain evidence="2 3">JP610</strain>
    </source>
</reference>
<feature type="region of interest" description="Disordered" evidence="1">
    <location>
        <begin position="43"/>
        <end position="92"/>
    </location>
</feature>
<dbReference type="RefSeq" id="XP_014149556.1">
    <property type="nucleotide sequence ID" value="XM_014294081.1"/>
</dbReference>
<accession>A0A0L0FFV9</accession>
<dbReference type="Proteomes" id="UP000054560">
    <property type="component" value="Unassembled WGS sequence"/>
</dbReference>
<sequence>VVGNTQSHSKGVSVGLDGPLFVPAYSGASAVLRYMRTVRWHDNRDSTGAGLLPTNGRSGGKGKTRRSDSEKGSIHRHTPKGTCPAESASLDTHANVSMELPYTPMEDRTRAVGLDVDVGSTDTLGSMRIAATLTQILDTCSKWDASVLSVTMATVDSYTRLASGKWETTGVELKSNLKSTLKPEPGSKQRAKTHRRHVSFNSQSDGPIDKMGQLGATTIKKSLSVAGDESGAENAQKEQRESACSDQGRTCGERQCCVESRAVAMATAVEAFDWLATLPPCIC</sequence>
<evidence type="ECO:0000256" key="1">
    <source>
        <dbReference type="SAM" id="MobiDB-lite"/>
    </source>
</evidence>
<evidence type="ECO:0000313" key="3">
    <source>
        <dbReference type="Proteomes" id="UP000054560"/>
    </source>
</evidence>
<dbReference type="AlphaFoldDB" id="A0A0L0FFV9"/>
<evidence type="ECO:0000313" key="2">
    <source>
        <dbReference type="EMBL" id="KNC75654.1"/>
    </source>
</evidence>
<feature type="compositionally biased region" description="Basic residues" evidence="1">
    <location>
        <begin position="189"/>
        <end position="198"/>
    </location>
</feature>